<evidence type="ECO:0000259" key="2">
    <source>
        <dbReference type="Pfam" id="PF05282"/>
    </source>
</evidence>
<dbReference type="KEGG" id="mgl:MGL_2281"/>
<dbReference type="EMBL" id="AAYY01000008">
    <property type="protein sequence ID" value="EDP43271.1"/>
    <property type="molecule type" value="Genomic_DNA"/>
</dbReference>
<dbReference type="GeneID" id="5854792"/>
<evidence type="ECO:0000313" key="5">
    <source>
        <dbReference type="Proteomes" id="UP000008837"/>
    </source>
</evidence>
<dbReference type="PANTHER" id="PTHR12689">
    <property type="entry name" value="A1 CISTRON SPLICING FACTOR AAR2-RELATED"/>
    <property type="match status" value="1"/>
</dbReference>
<dbReference type="RefSeq" id="XP_001730485.1">
    <property type="nucleotide sequence ID" value="XM_001730433.1"/>
</dbReference>
<keyword evidence="5" id="KW-1185">Reference proteome</keyword>
<dbReference type="VEuPathDB" id="FungiDB:MGL_2281"/>
<dbReference type="Proteomes" id="UP000008837">
    <property type="component" value="Unassembled WGS sequence"/>
</dbReference>
<evidence type="ECO:0000313" key="4">
    <source>
        <dbReference type="EMBL" id="EDP43271.1"/>
    </source>
</evidence>
<name>A8Q302_MALGO</name>
<protein>
    <submittedName>
        <fullName evidence="4">Uncharacterized protein</fullName>
    </submittedName>
</protein>
<reference evidence="4 5" key="1">
    <citation type="journal article" date="2007" name="Proc. Natl. Acad. Sci. U.S.A.">
        <title>Dandruff-associated Malassezia genomes reveal convergent and divergent virulence traits shared with plant and human fungal pathogens.</title>
        <authorList>
            <person name="Xu J."/>
            <person name="Saunders C.W."/>
            <person name="Hu P."/>
            <person name="Grant R.A."/>
            <person name="Boekhout T."/>
            <person name="Kuramae E.E."/>
            <person name="Kronstad J.W."/>
            <person name="Deangelis Y.M."/>
            <person name="Reeder N.L."/>
            <person name="Johnstone K.R."/>
            <person name="Leland M."/>
            <person name="Fieno A.M."/>
            <person name="Begley W.M."/>
            <person name="Sun Y."/>
            <person name="Lacey M.P."/>
            <person name="Chaudhary T."/>
            <person name="Keough T."/>
            <person name="Chu L."/>
            <person name="Sears R."/>
            <person name="Yuan B."/>
            <person name="Dawson T.L.Jr."/>
        </authorList>
    </citation>
    <scope>NUCLEOTIDE SEQUENCE [LARGE SCALE GENOMIC DNA]</scope>
    <source>
        <strain evidence="5">ATCC MYA-4612 / CBS 7966</strain>
    </source>
</reference>
<dbReference type="FunCoup" id="A8Q302">
    <property type="interactions" value="353"/>
</dbReference>
<dbReference type="STRING" id="425265.A8Q302"/>
<dbReference type="InterPro" id="IPR038516">
    <property type="entry name" value="AAR2_N_sf"/>
</dbReference>
<dbReference type="AlphaFoldDB" id="A8Q302"/>
<dbReference type="InterPro" id="IPR038514">
    <property type="entry name" value="AAR2_C_sf"/>
</dbReference>
<comment type="caution">
    <text evidence="4">The sequence shown here is derived from an EMBL/GenBank/DDBJ whole genome shotgun (WGS) entry which is preliminary data.</text>
</comment>
<dbReference type="OMA" id="CEFELAF"/>
<feature type="domain" description="AAR2 N-terminal" evidence="3">
    <location>
        <begin position="12"/>
        <end position="151"/>
    </location>
</feature>
<dbReference type="GO" id="GO:0000244">
    <property type="term" value="P:spliceosomal tri-snRNP complex assembly"/>
    <property type="evidence" value="ECO:0007669"/>
    <property type="project" value="TreeGrafter"/>
</dbReference>
<dbReference type="Gene3D" id="2.60.34.20">
    <property type="match status" value="1"/>
</dbReference>
<dbReference type="CDD" id="cd13777">
    <property type="entry name" value="Aar2_N"/>
    <property type="match status" value="1"/>
</dbReference>
<evidence type="ECO:0000259" key="3">
    <source>
        <dbReference type="Pfam" id="PF20981"/>
    </source>
</evidence>
<dbReference type="InterPro" id="IPR033648">
    <property type="entry name" value="AAR2_C"/>
</dbReference>
<evidence type="ECO:0000256" key="1">
    <source>
        <dbReference type="ARBA" id="ARBA00006281"/>
    </source>
</evidence>
<proteinExistence type="inferred from homology"/>
<accession>A8Q302</accession>
<sequence>MVQAVKELYEHYAFLLLQNLPRASYVSIDQHAYRTDTLFEGFKLVPPGIHCLTWQSAGYADDRQDALATEGIRSALFLYTKEKDVLSRTYDPASDAWLTPPGTDASTPLLVSRDHLQSMDKSLAPYPVDDYALWQSMTRYLQKSRATLARIFHVDAHTGDAMCDSFTSMSDREARVNVHDLRHTYRSQMQGKASSPMSSVPSLAFTPFSLAHSWPPDAHGAERTRWSMDKSWLLEDVMSRACAAEHHGSSLAHEPLLREFELSFLLFRCTNNAAALDHWAAIISLFCRAASYLGAPAPHALHPCEWDADRPASAPMVTSSSHLEAHLGWLEALVAQWQALPPHIWTDDLASYEAPILDDLACLRANIGRSLSAWAAMTSSTTTDHERLVNAWRDLSSISHARFAWSLDQLLDEEVEADDFEEGADAPVIVHI</sequence>
<organism evidence="4 5">
    <name type="scientific">Malassezia globosa (strain ATCC MYA-4612 / CBS 7966)</name>
    <name type="common">Dandruff-associated fungus</name>
    <dbReference type="NCBI Taxonomy" id="425265"/>
    <lineage>
        <taxon>Eukaryota</taxon>
        <taxon>Fungi</taxon>
        <taxon>Dikarya</taxon>
        <taxon>Basidiomycota</taxon>
        <taxon>Ustilaginomycotina</taxon>
        <taxon>Malasseziomycetes</taxon>
        <taxon>Malasseziales</taxon>
        <taxon>Malasseziaceae</taxon>
        <taxon>Malassezia</taxon>
    </lineage>
</organism>
<dbReference type="PANTHER" id="PTHR12689:SF4">
    <property type="entry name" value="PROTEIN AAR2 HOMOLOG"/>
    <property type="match status" value="1"/>
</dbReference>
<comment type="similarity">
    <text evidence="1">Belongs to the AAR2 family.</text>
</comment>
<dbReference type="Gene3D" id="1.25.40.550">
    <property type="entry name" value="Aar2, C-terminal domain-like"/>
    <property type="match status" value="1"/>
</dbReference>
<dbReference type="InParanoid" id="A8Q302"/>
<dbReference type="InterPro" id="IPR007946">
    <property type="entry name" value="AAR2"/>
</dbReference>
<dbReference type="Pfam" id="PF05282">
    <property type="entry name" value="AAR2"/>
    <property type="match status" value="1"/>
</dbReference>
<dbReference type="InterPro" id="IPR033647">
    <property type="entry name" value="Aar2_N"/>
</dbReference>
<dbReference type="CDD" id="cd13778">
    <property type="entry name" value="Aar2_C"/>
    <property type="match status" value="1"/>
</dbReference>
<gene>
    <name evidence="4" type="ORF">MGL_2281</name>
</gene>
<feature type="domain" description="AAR2 C-terminal" evidence="2">
    <location>
        <begin position="205"/>
        <end position="408"/>
    </location>
</feature>
<dbReference type="OrthoDB" id="201752at2759"/>
<dbReference type="Pfam" id="PF20981">
    <property type="entry name" value="AAR2_1st"/>
    <property type="match status" value="1"/>
</dbReference>